<protein>
    <recommendedName>
        <fullName evidence="3 14">UDP-N-acetylmuramate--L-alanine ligase</fullName>
        <ecNumber evidence="3 14">6.3.2.8</ecNumber>
    </recommendedName>
    <alternativeName>
        <fullName evidence="14">UDP-N-acetylmuramoyl-L-alanine synthetase</fullName>
    </alternativeName>
</protein>
<dbReference type="Gene3D" id="3.40.1190.10">
    <property type="entry name" value="Mur-like, catalytic domain"/>
    <property type="match status" value="1"/>
</dbReference>
<evidence type="ECO:0000259" key="18">
    <source>
        <dbReference type="Pfam" id="PF08245"/>
    </source>
</evidence>
<keyword evidence="20" id="KW-1185">Reference proteome</keyword>
<keyword evidence="15" id="KW-1133">Transmembrane helix</keyword>
<dbReference type="OrthoDB" id="9804126at2"/>
<dbReference type="Gene3D" id="3.90.190.20">
    <property type="entry name" value="Mur ligase, C-terminal domain"/>
    <property type="match status" value="1"/>
</dbReference>
<evidence type="ECO:0000313" key="19">
    <source>
        <dbReference type="EMBL" id="RNI27117.1"/>
    </source>
</evidence>
<reference evidence="19 20" key="1">
    <citation type="submission" date="2018-11" db="EMBL/GenBank/DDBJ databases">
        <title>Rufibacter latericius sp. nov., isolated from water in Baiyang Lake.</title>
        <authorList>
            <person name="Yang Y."/>
        </authorList>
    </citation>
    <scope>NUCLEOTIDE SEQUENCE [LARGE SCALE GENOMIC DNA]</scope>
    <source>
        <strain evidence="19 20">MCC P1</strain>
    </source>
</reference>
<keyword evidence="15" id="KW-0472">Membrane</keyword>
<evidence type="ECO:0000259" key="17">
    <source>
        <dbReference type="Pfam" id="PF02875"/>
    </source>
</evidence>
<dbReference type="InterPro" id="IPR036565">
    <property type="entry name" value="Mur-like_cat_sf"/>
</dbReference>
<dbReference type="PANTHER" id="PTHR43445:SF3">
    <property type="entry name" value="UDP-N-ACETYLMURAMATE--L-ALANINE LIGASE"/>
    <property type="match status" value="1"/>
</dbReference>
<dbReference type="GO" id="GO:0009252">
    <property type="term" value="P:peptidoglycan biosynthetic process"/>
    <property type="evidence" value="ECO:0007669"/>
    <property type="project" value="UniProtKB-UniRule"/>
</dbReference>
<dbReference type="InterPro" id="IPR013221">
    <property type="entry name" value="Mur_ligase_cen"/>
</dbReference>
<comment type="similarity">
    <text evidence="14">Belongs to the MurCDEF family.</text>
</comment>
<evidence type="ECO:0000256" key="7">
    <source>
        <dbReference type="ARBA" id="ARBA00022741"/>
    </source>
</evidence>
<feature type="domain" description="Mur ligase N-terminal catalytic" evidence="16">
    <location>
        <begin position="8"/>
        <end position="114"/>
    </location>
</feature>
<dbReference type="Gene3D" id="3.40.50.720">
    <property type="entry name" value="NAD(P)-binding Rossmann-like Domain"/>
    <property type="match status" value="1"/>
</dbReference>
<keyword evidence="7 14" id="KW-0547">Nucleotide-binding</keyword>
<dbReference type="InterPro" id="IPR005758">
    <property type="entry name" value="UDP-N-AcMur_Ala_ligase_MurC"/>
</dbReference>
<name>A0A3M9MPH8_9BACT</name>
<dbReference type="SUPFAM" id="SSF53623">
    <property type="entry name" value="MurD-like peptide ligases, catalytic domain"/>
    <property type="match status" value="1"/>
</dbReference>
<dbReference type="SUPFAM" id="SSF51984">
    <property type="entry name" value="MurCD N-terminal domain"/>
    <property type="match status" value="1"/>
</dbReference>
<dbReference type="RefSeq" id="WP_123133586.1">
    <property type="nucleotide sequence ID" value="NZ_RJJE01000017.1"/>
</dbReference>
<dbReference type="Pfam" id="PF01225">
    <property type="entry name" value="Mur_ligase"/>
    <property type="match status" value="1"/>
</dbReference>
<gene>
    <name evidence="14" type="primary">murC</name>
    <name evidence="19" type="ORF">EFA69_13150</name>
</gene>
<dbReference type="Pfam" id="PF02875">
    <property type="entry name" value="Mur_ligase_C"/>
    <property type="match status" value="1"/>
</dbReference>
<evidence type="ECO:0000256" key="8">
    <source>
        <dbReference type="ARBA" id="ARBA00022840"/>
    </source>
</evidence>
<evidence type="ECO:0000256" key="2">
    <source>
        <dbReference type="ARBA" id="ARBA00004752"/>
    </source>
</evidence>
<dbReference type="InterPro" id="IPR000713">
    <property type="entry name" value="Mur_ligase_N"/>
</dbReference>
<keyword evidence="10 14" id="KW-0573">Peptidoglycan synthesis</keyword>
<evidence type="ECO:0000256" key="15">
    <source>
        <dbReference type="SAM" id="Phobius"/>
    </source>
</evidence>
<dbReference type="HAMAP" id="MF_00046">
    <property type="entry name" value="MurC"/>
    <property type="match status" value="1"/>
</dbReference>
<comment type="caution">
    <text evidence="19">The sequence shown here is derived from an EMBL/GenBank/DDBJ whole genome shotgun (WGS) entry which is preliminary data.</text>
</comment>
<sequence length="469" mass="52030">MNLHQYRHIYFLGIGGIGMSAIARWFLAKGFAVAGYDRTLTPLTKQLETEGARIHFEDDVALIPASFKEKKTETLVILTPAVPVTHKERQFLEQEGFTIMKRSQVLGLLTQDQYLVAVAGTHGKTTTSSMVAHLLHHAGVSTSAFLGGISTNLGSNLLLPHQEEERALAVVEADEYDRSFLTLHPDIAIVTSTDPDHLDIYGEKEALVESFRQFVRQIKPNGYLLLNHTADQTLADAVDPTVQVIRYGLEGEELCATSVTIAEGTMHFSAQGRNLQLSQAALQVPGFHNVENALAAVQAVSLLDVSADELRNGIAAYTGVKRRFEKVASCGDKIFLDDYAHHPREIEAFLRSVRALYPQRKLRVIFQPHLFTRTRDFLEGFAQSLCLADEVWLLEIYPARELPIAGVTSQLLFDQLPCQNKKLLAKEDVLKVLAKDLDFNVLATVGAGDIDTLVPEIKKLLEEKAHVLE</sequence>
<dbReference type="UniPathway" id="UPA00219"/>
<evidence type="ECO:0000256" key="3">
    <source>
        <dbReference type="ARBA" id="ARBA00012211"/>
    </source>
</evidence>
<comment type="pathway">
    <text evidence="2 14">Cell wall biogenesis; peptidoglycan biosynthesis.</text>
</comment>
<evidence type="ECO:0000256" key="9">
    <source>
        <dbReference type="ARBA" id="ARBA00022960"/>
    </source>
</evidence>
<keyword evidence="15" id="KW-0812">Transmembrane</keyword>
<keyword evidence="11 14" id="KW-0131">Cell cycle</keyword>
<feature type="domain" description="Mur ligase C-terminal" evidence="17">
    <location>
        <begin position="322"/>
        <end position="417"/>
    </location>
</feature>
<dbReference type="Pfam" id="PF08245">
    <property type="entry name" value="Mur_ligase_M"/>
    <property type="match status" value="1"/>
</dbReference>
<keyword evidence="9 14" id="KW-0133">Cell shape</keyword>
<evidence type="ECO:0000313" key="20">
    <source>
        <dbReference type="Proteomes" id="UP000271010"/>
    </source>
</evidence>
<dbReference type="GO" id="GO:0071555">
    <property type="term" value="P:cell wall organization"/>
    <property type="evidence" value="ECO:0007669"/>
    <property type="project" value="UniProtKB-KW"/>
</dbReference>
<evidence type="ECO:0000256" key="11">
    <source>
        <dbReference type="ARBA" id="ARBA00023306"/>
    </source>
</evidence>
<accession>A0A3M9MPH8</accession>
<evidence type="ECO:0000256" key="13">
    <source>
        <dbReference type="ARBA" id="ARBA00047833"/>
    </source>
</evidence>
<dbReference type="GO" id="GO:0008763">
    <property type="term" value="F:UDP-N-acetylmuramate-L-alanine ligase activity"/>
    <property type="evidence" value="ECO:0007669"/>
    <property type="project" value="UniProtKB-UniRule"/>
</dbReference>
<evidence type="ECO:0000259" key="16">
    <source>
        <dbReference type="Pfam" id="PF01225"/>
    </source>
</evidence>
<dbReference type="GO" id="GO:0005737">
    <property type="term" value="C:cytoplasm"/>
    <property type="evidence" value="ECO:0007669"/>
    <property type="project" value="UniProtKB-SubCell"/>
</dbReference>
<comment type="catalytic activity">
    <reaction evidence="13 14">
        <text>UDP-N-acetyl-alpha-D-muramate + L-alanine + ATP = UDP-N-acetyl-alpha-D-muramoyl-L-alanine + ADP + phosphate + H(+)</text>
        <dbReference type="Rhea" id="RHEA:23372"/>
        <dbReference type="ChEBI" id="CHEBI:15378"/>
        <dbReference type="ChEBI" id="CHEBI:30616"/>
        <dbReference type="ChEBI" id="CHEBI:43474"/>
        <dbReference type="ChEBI" id="CHEBI:57972"/>
        <dbReference type="ChEBI" id="CHEBI:70757"/>
        <dbReference type="ChEBI" id="CHEBI:83898"/>
        <dbReference type="ChEBI" id="CHEBI:456216"/>
        <dbReference type="EC" id="6.3.2.8"/>
    </reaction>
</comment>
<feature type="domain" description="Mur ligase central" evidence="18">
    <location>
        <begin position="118"/>
        <end position="299"/>
    </location>
</feature>
<evidence type="ECO:0000256" key="12">
    <source>
        <dbReference type="ARBA" id="ARBA00023316"/>
    </source>
</evidence>
<keyword evidence="8 14" id="KW-0067">ATP-binding</keyword>
<dbReference type="InterPro" id="IPR050061">
    <property type="entry name" value="MurCDEF_pg_biosynth"/>
</dbReference>
<dbReference type="InterPro" id="IPR004101">
    <property type="entry name" value="Mur_ligase_C"/>
</dbReference>
<keyword evidence="4 14" id="KW-0963">Cytoplasm</keyword>
<evidence type="ECO:0000256" key="6">
    <source>
        <dbReference type="ARBA" id="ARBA00022618"/>
    </source>
</evidence>
<dbReference type="EC" id="6.3.2.8" evidence="3 14"/>
<evidence type="ECO:0000256" key="5">
    <source>
        <dbReference type="ARBA" id="ARBA00022598"/>
    </source>
</evidence>
<dbReference type="NCBIfam" id="TIGR01082">
    <property type="entry name" value="murC"/>
    <property type="match status" value="1"/>
</dbReference>
<evidence type="ECO:0000256" key="10">
    <source>
        <dbReference type="ARBA" id="ARBA00022984"/>
    </source>
</evidence>
<dbReference type="GO" id="GO:0051301">
    <property type="term" value="P:cell division"/>
    <property type="evidence" value="ECO:0007669"/>
    <property type="project" value="UniProtKB-KW"/>
</dbReference>
<evidence type="ECO:0000256" key="1">
    <source>
        <dbReference type="ARBA" id="ARBA00004496"/>
    </source>
</evidence>
<dbReference type="InterPro" id="IPR036615">
    <property type="entry name" value="Mur_ligase_C_dom_sf"/>
</dbReference>
<proteinExistence type="inferred from homology"/>
<evidence type="ECO:0000256" key="14">
    <source>
        <dbReference type="HAMAP-Rule" id="MF_00046"/>
    </source>
</evidence>
<organism evidence="19 20">
    <name type="scientific">Rufibacter immobilis</name>
    <dbReference type="NCBI Taxonomy" id="1348778"/>
    <lineage>
        <taxon>Bacteria</taxon>
        <taxon>Pseudomonadati</taxon>
        <taxon>Bacteroidota</taxon>
        <taxon>Cytophagia</taxon>
        <taxon>Cytophagales</taxon>
        <taxon>Hymenobacteraceae</taxon>
        <taxon>Rufibacter</taxon>
    </lineage>
</organism>
<evidence type="ECO:0000256" key="4">
    <source>
        <dbReference type="ARBA" id="ARBA00022490"/>
    </source>
</evidence>
<dbReference type="Proteomes" id="UP000271010">
    <property type="component" value="Unassembled WGS sequence"/>
</dbReference>
<dbReference type="PANTHER" id="PTHR43445">
    <property type="entry name" value="UDP-N-ACETYLMURAMATE--L-ALANINE LIGASE-RELATED"/>
    <property type="match status" value="1"/>
</dbReference>
<keyword evidence="12 14" id="KW-0961">Cell wall biogenesis/degradation</keyword>
<feature type="transmembrane region" description="Helical" evidence="15">
    <location>
        <begin position="9"/>
        <end position="27"/>
    </location>
</feature>
<keyword evidence="5 14" id="KW-0436">Ligase</keyword>
<dbReference type="GO" id="GO:0005524">
    <property type="term" value="F:ATP binding"/>
    <property type="evidence" value="ECO:0007669"/>
    <property type="project" value="UniProtKB-UniRule"/>
</dbReference>
<dbReference type="EMBL" id="RJJE01000017">
    <property type="protein sequence ID" value="RNI27117.1"/>
    <property type="molecule type" value="Genomic_DNA"/>
</dbReference>
<dbReference type="GO" id="GO:0008360">
    <property type="term" value="P:regulation of cell shape"/>
    <property type="evidence" value="ECO:0007669"/>
    <property type="project" value="UniProtKB-KW"/>
</dbReference>
<keyword evidence="6 14" id="KW-0132">Cell division</keyword>
<dbReference type="SUPFAM" id="SSF53244">
    <property type="entry name" value="MurD-like peptide ligases, peptide-binding domain"/>
    <property type="match status" value="1"/>
</dbReference>
<comment type="subcellular location">
    <subcellularLocation>
        <location evidence="1 14">Cytoplasm</location>
    </subcellularLocation>
</comment>
<comment type="function">
    <text evidence="14">Cell wall formation.</text>
</comment>
<feature type="binding site" evidence="14">
    <location>
        <begin position="120"/>
        <end position="126"/>
    </location>
    <ligand>
        <name>ATP</name>
        <dbReference type="ChEBI" id="CHEBI:30616"/>
    </ligand>
</feature>
<dbReference type="AlphaFoldDB" id="A0A3M9MPH8"/>